<evidence type="ECO:0000256" key="2">
    <source>
        <dbReference type="ARBA" id="ARBA00022908"/>
    </source>
</evidence>
<protein>
    <submittedName>
        <fullName evidence="6">Integrase family protein</fullName>
    </submittedName>
</protein>
<keyword evidence="7" id="KW-1185">Reference proteome</keyword>
<dbReference type="InterPro" id="IPR011010">
    <property type="entry name" value="DNA_brk_join_enz"/>
</dbReference>
<evidence type="ECO:0000256" key="1">
    <source>
        <dbReference type="ARBA" id="ARBA00008857"/>
    </source>
</evidence>
<dbReference type="EMBL" id="CP113517">
    <property type="protein sequence ID" value="WAR46902.1"/>
    <property type="molecule type" value="Genomic_DNA"/>
</dbReference>
<proteinExistence type="inferred from homology"/>
<keyword evidence="2" id="KW-0229">DNA integration</keyword>
<dbReference type="PANTHER" id="PTHR30629:SF2">
    <property type="entry name" value="PROPHAGE INTEGRASE INTS-RELATED"/>
    <property type="match status" value="1"/>
</dbReference>
<accession>A0ABY7GQW4</accession>
<dbReference type="InterPro" id="IPR002104">
    <property type="entry name" value="Integrase_catalytic"/>
</dbReference>
<organism evidence="6 7">
    <name type="scientific">Methylomonas rapida</name>
    <dbReference type="NCBI Taxonomy" id="2963939"/>
    <lineage>
        <taxon>Bacteria</taxon>
        <taxon>Pseudomonadati</taxon>
        <taxon>Pseudomonadota</taxon>
        <taxon>Gammaproteobacteria</taxon>
        <taxon>Methylococcales</taxon>
        <taxon>Methylococcaceae</taxon>
        <taxon>Methylomonas</taxon>
    </lineage>
</organism>
<dbReference type="Gene3D" id="1.10.150.130">
    <property type="match status" value="1"/>
</dbReference>
<dbReference type="InterPro" id="IPR050808">
    <property type="entry name" value="Phage_Integrase"/>
</dbReference>
<feature type="domain" description="Tyr recombinase" evidence="5">
    <location>
        <begin position="219"/>
        <end position="413"/>
    </location>
</feature>
<dbReference type="InterPro" id="IPR013762">
    <property type="entry name" value="Integrase-like_cat_sf"/>
</dbReference>
<gene>
    <name evidence="6" type="ORF">NM686_010430</name>
</gene>
<dbReference type="Pfam" id="PF00589">
    <property type="entry name" value="Phage_integrase"/>
    <property type="match status" value="1"/>
</dbReference>
<dbReference type="Pfam" id="PF13356">
    <property type="entry name" value="Arm-DNA-bind_3"/>
    <property type="match status" value="1"/>
</dbReference>
<evidence type="ECO:0000259" key="5">
    <source>
        <dbReference type="PROSITE" id="PS51898"/>
    </source>
</evidence>
<keyword evidence="4" id="KW-0233">DNA recombination</keyword>
<sequence length="430" mass="48074">MQFDARAAKALEPGSHLLFSDYPGLRLTASRTKRAWIYRYKSPLDGKMRQVTLGAWPAMSFPAAIVEWERLRRNRDAGIDVALEIKTARAEQKNSQVQQAERVYTVKMLCDDYIVGHIDRARTKQNAAYVRWLFDAKLQSIYDMPVDDVTRPVAFGLIAGMAADAPVLAKILRCELGAAWDHGIDAGTLSENTVNWWRLILKNKIRSKGRTRLGENIGEGKRFLSDEELGGLINWLPNFSRTVADVLTLYLWTGTRGSEIVAMAGSEIAKEGGQVWWTIPKAKTKNARHGNATDLRVPLFGRALAVAIRRKELYGDGWLFPNRDRSGHISQNVISTKVNIAQPYAPVYGRDVPRLSVSGWSPHDLRRSVRTLLAKLGCPDSVGEAILGHMPAGIAGVYNRHQYDAERVEWLGKLDSRLEILAGDFAGRVE</sequence>
<dbReference type="SUPFAM" id="SSF56349">
    <property type="entry name" value="DNA breaking-rejoining enzymes"/>
    <property type="match status" value="1"/>
</dbReference>
<reference evidence="6" key="1">
    <citation type="submission" date="2022-11" db="EMBL/GenBank/DDBJ databases">
        <title>Methylomonas rapida sp. nov., Carotenoid-Producing Obligate Methanotrophs with High Growth Characteristics and Biotechnological Potential.</title>
        <authorList>
            <person name="Tikhonova E.N."/>
            <person name="Suleimanov R.Z."/>
            <person name="Miroshnikov K."/>
            <person name="Oshkin I.Y."/>
            <person name="Belova S.E."/>
            <person name="Danilova O.V."/>
            <person name="Ashikhmin A."/>
            <person name="Konopkin A."/>
            <person name="But S.Y."/>
            <person name="Khmelenina V.N."/>
            <person name="Kuznetsov N."/>
            <person name="Pimenov N.V."/>
            <person name="Dedysh S.N."/>
        </authorList>
    </citation>
    <scope>NUCLEOTIDE SEQUENCE</scope>
    <source>
        <strain evidence="6">MP1</strain>
    </source>
</reference>
<dbReference type="Gene3D" id="1.10.443.10">
    <property type="entry name" value="Intergrase catalytic core"/>
    <property type="match status" value="1"/>
</dbReference>
<evidence type="ECO:0000313" key="6">
    <source>
        <dbReference type="EMBL" id="WAR46902.1"/>
    </source>
</evidence>
<keyword evidence="3" id="KW-0238">DNA-binding</keyword>
<dbReference type="InterPro" id="IPR010998">
    <property type="entry name" value="Integrase_recombinase_N"/>
</dbReference>
<dbReference type="PANTHER" id="PTHR30629">
    <property type="entry name" value="PROPHAGE INTEGRASE"/>
    <property type="match status" value="1"/>
</dbReference>
<evidence type="ECO:0000256" key="4">
    <source>
        <dbReference type="ARBA" id="ARBA00023172"/>
    </source>
</evidence>
<name>A0ABY7GQW4_9GAMM</name>
<dbReference type="Gene3D" id="3.30.160.390">
    <property type="entry name" value="Integrase, DNA-binding domain"/>
    <property type="match status" value="1"/>
</dbReference>
<comment type="similarity">
    <text evidence="1">Belongs to the 'phage' integrase family.</text>
</comment>
<dbReference type="Proteomes" id="UP001162780">
    <property type="component" value="Chromosome"/>
</dbReference>
<evidence type="ECO:0000256" key="3">
    <source>
        <dbReference type="ARBA" id="ARBA00023125"/>
    </source>
</evidence>
<evidence type="ECO:0000313" key="7">
    <source>
        <dbReference type="Proteomes" id="UP001162780"/>
    </source>
</evidence>
<dbReference type="InterPro" id="IPR038488">
    <property type="entry name" value="Integrase_DNA-bd_sf"/>
</dbReference>
<dbReference type="InterPro" id="IPR025166">
    <property type="entry name" value="Integrase_DNA_bind_dom"/>
</dbReference>
<dbReference type="PROSITE" id="PS51898">
    <property type="entry name" value="TYR_RECOMBINASE"/>
    <property type="match status" value="1"/>
</dbReference>
<dbReference type="RefSeq" id="WP_255187816.1">
    <property type="nucleotide sequence ID" value="NZ_CP113517.1"/>
</dbReference>